<sequence length="105" mass="11567">MDLHGNTPLMRATSAGHLAVVRLLLDKGARVAVVNERTGQNVLHLACAEGRADIIQMLAGYATEDAWEMLDKQHQRPRDLLPLAKDQALDGNPFQEKKVPSPTPY</sequence>
<dbReference type="InterPro" id="IPR002110">
    <property type="entry name" value="Ankyrin_rpt"/>
</dbReference>
<protein>
    <submittedName>
        <fullName evidence="5">Uncharacterized protein</fullName>
    </submittedName>
</protein>
<dbReference type="SUPFAM" id="SSF48403">
    <property type="entry name" value="Ankyrin repeat"/>
    <property type="match status" value="1"/>
</dbReference>
<evidence type="ECO:0000256" key="2">
    <source>
        <dbReference type="ARBA" id="ARBA00023043"/>
    </source>
</evidence>
<feature type="region of interest" description="Disordered" evidence="4">
    <location>
        <begin position="78"/>
        <end position="105"/>
    </location>
</feature>
<dbReference type="PANTHER" id="PTHR23206:SF8">
    <property type="entry name" value="ANKYRIN REPEAT AND KH DOMAIN-CONTAINING 1"/>
    <property type="match status" value="1"/>
</dbReference>
<organism evidence="5 6">
    <name type="scientific">Cyanidiococcus yangmingshanensis</name>
    <dbReference type="NCBI Taxonomy" id="2690220"/>
    <lineage>
        <taxon>Eukaryota</taxon>
        <taxon>Rhodophyta</taxon>
        <taxon>Bangiophyceae</taxon>
        <taxon>Cyanidiales</taxon>
        <taxon>Cyanidiaceae</taxon>
        <taxon>Cyanidiococcus</taxon>
    </lineage>
</organism>
<proteinExistence type="predicted"/>
<dbReference type="Gene3D" id="1.25.40.20">
    <property type="entry name" value="Ankyrin repeat-containing domain"/>
    <property type="match status" value="1"/>
</dbReference>
<keyword evidence="6" id="KW-1185">Reference proteome</keyword>
<evidence type="ECO:0000256" key="1">
    <source>
        <dbReference type="ARBA" id="ARBA00022737"/>
    </source>
</evidence>
<dbReference type="AlphaFoldDB" id="A0A7J7IJE6"/>
<dbReference type="PROSITE" id="PS50088">
    <property type="entry name" value="ANK_REPEAT"/>
    <property type="match status" value="1"/>
</dbReference>
<dbReference type="InterPro" id="IPR036770">
    <property type="entry name" value="Ankyrin_rpt-contain_sf"/>
</dbReference>
<evidence type="ECO:0000313" key="6">
    <source>
        <dbReference type="Proteomes" id="UP000530660"/>
    </source>
</evidence>
<keyword evidence="1" id="KW-0677">Repeat</keyword>
<feature type="repeat" description="ANK" evidence="3">
    <location>
        <begin position="4"/>
        <end position="36"/>
    </location>
</feature>
<dbReference type="InterPro" id="IPR051631">
    <property type="entry name" value="Ankyrin-KH/SAM_domain"/>
</dbReference>
<evidence type="ECO:0000313" key="5">
    <source>
        <dbReference type="EMBL" id="KAF6003226.1"/>
    </source>
</evidence>
<keyword evidence="2 3" id="KW-0040">ANK repeat</keyword>
<dbReference type="Pfam" id="PF12796">
    <property type="entry name" value="Ank_2"/>
    <property type="match status" value="1"/>
</dbReference>
<evidence type="ECO:0000256" key="4">
    <source>
        <dbReference type="SAM" id="MobiDB-lite"/>
    </source>
</evidence>
<dbReference type="SMART" id="SM00248">
    <property type="entry name" value="ANK"/>
    <property type="match status" value="2"/>
</dbReference>
<dbReference type="PROSITE" id="PS50297">
    <property type="entry name" value="ANK_REP_REGION"/>
    <property type="match status" value="1"/>
</dbReference>
<comment type="caution">
    <text evidence="5">The sequence shown here is derived from an EMBL/GenBank/DDBJ whole genome shotgun (WGS) entry which is preliminary data.</text>
</comment>
<dbReference type="Proteomes" id="UP000530660">
    <property type="component" value="Unassembled WGS sequence"/>
</dbReference>
<gene>
    <name evidence="5" type="ORF">F1559_001529</name>
</gene>
<dbReference type="OrthoDB" id="539213at2759"/>
<evidence type="ECO:0000256" key="3">
    <source>
        <dbReference type="PROSITE-ProRule" id="PRU00023"/>
    </source>
</evidence>
<dbReference type="PANTHER" id="PTHR23206">
    <property type="entry name" value="MASK PROTEIN"/>
    <property type="match status" value="1"/>
</dbReference>
<accession>A0A7J7IJE6</accession>
<reference evidence="5 6" key="1">
    <citation type="journal article" date="2020" name="J. Phycol.">
        <title>Comparative genome analysis reveals Cyanidiococcus gen. nov., a new extremophilic red algal genus sister to Cyanidioschyzon (Cyanidioschyzonaceae, Rhodophyta).</title>
        <authorList>
            <person name="Liu S.-L."/>
            <person name="Chiang Y.-R."/>
            <person name="Yoon H.S."/>
            <person name="Fu H.-Y."/>
        </authorList>
    </citation>
    <scope>NUCLEOTIDE SEQUENCE [LARGE SCALE GENOMIC DNA]</scope>
    <source>
        <strain evidence="5 6">THAL066</strain>
    </source>
</reference>
<name>A0A7J7IJE6_9RHOD</name>
<dbReference type="EMBL" id="VWRR01000007">
    <property type="protein sequence ID" value="KAF6003226.1"/>
    <property type="molecule type" value="Genomic_DNA"/>
</dbReference>